<dbReference type="CDD" id="cd04301">
    <property type="entry name" value="NAT_SF"/>
    <property type="match status" value="1"/>
</dbReference>
<dbReference type="PANTHER" id="PTHR43877:SF2">
    <property type="entry name" value="AMINOALKYLPHOSPHONATE N-ACETYLTRANSFERASE-RELATED"/>
    <property type="match status" value="1"/>
</dbReference>
<keyword evidence="5" id="KW-1185">Reference proteome</keyword>
<dbReference type="AlphaFoldDB" id="A0A8K0TMR8"/>
<keyword evidence="2" id="KW-0012">Acyltransferase</keyword>
<gene>
    <name evidence="4" type="ORF">B0T11DRAFT_269731</name>
</gene>
<dbReference type="SUPFAM" id="SSF55729">
    <property type="entry name" value="Acyl-CoA N-acyltransferases (Nat)"/>
    <property type="match status" value="1"/>
</dbReference>
<dbReference type="PANTHER" id="PTHR43877">
    <property type="entry name" value="AMINOALKYLPHOSPHONATE N-ACETYLTRANSFERASE-RELATED-RELATED"/>
    <property type="match status" value="1"/>
</dbReference>
<keyword evidence="1" id="KW-0808">Transferase</keyword>
<name>A0A8K0TMR8_9PEZI</name>
<reference evidence="4" key="1">
    <citation type="journal article" date="2021" name="Nat. Commun.">
        <title>Genetic determinants of endophytism in the Arabidopsis root mycobiome.</title>
        <authorList>
            <person name="Mesny F."/>
            <person name="Miyauchi S."/>
            <person name="Thiergart T."/>
            <person name="Pickel B."/>
            <person name="Atanasova L."/>
            <person name="Karlsson M."/>
            <person name="Huettel B."/>
            <person name="Barry K.W."/>
            <person name="Haridas S."/>
            <person name="Chen C."/>
            <person name="Bauer D."/>
            <person name="Andreopoulos W."/>
            <person name="Pangilinan J."/>
            <person name="LaButti K."/>
            <person name="Riley R."/>
            <person name="Lipzen A."/>
            <person name="Clum A."/>
            <person name="Drula E."/>
            <person name="Henrissat B."/>
            <person name="Kohler A."/>
            <person name="Grigoriev I.V."/>
            <person name="Martin F.M."/>
            <person name="Hacquard S."/>
        </authorList>
    </citation>
    <scope>NUCLEOTIDE SEQUENCE</scope>
    <source>
        <strain evidence="4">MPI-CAGE-AT-0016</strain>
    </source>
</reference>
<dbReference type="Pfam" id="PF00583">
    <property type="entry name" value="Acetyltransf_1"/>
    <property type="match status" value="1"/>
</dbReference>
<dbReference type="Proteomes" id="UP000813385">
    <property type="component" value="Unassembled WGS sequence"/>
</dbReference>
<accession>A0A8K0TMR8</accession>
<organism evidence="4 5">
    <name type="scientific">Plectosphaerella cucumerina</name>
    <dbReference type="NCBI Taxonomy" id="40658"/>
    <lineage>
        <taxon>Eukaryota</taxon>
        <taxon>Fungi</taxon>
        <taxon>Dikarya</taxon>
        <taxon>Ascomycota</taxon>
        <taxon>Pezizomycotina</taxon>
        <taxon>Sordariomycetes</taxon>
        <taxon>Hypocreomycetidae</taxon>
        <taxon>Glomerellales</taxon>
        <taxon>Plectosphaerellaceae</taxon>
        <taxon>Plectosphaerella</taxon>
    </lineage>
</organism>
<evidence type="ECO:0000313" key="4">
    <source>
        <dbReference type="EMBL" id="KAH7375113.1"/>
    </source>
</evidence>
<dbReference type="InterPro" id="IPR016181">
    <property type="entry name" value="Acyl_CoA_acyltransferase"/>
</dbReference>
<dbReference type="InterPro" id="IPR000182">
    <property type="entry name" value="GNAT_dom"/>
</dbReference>
<dbReference type="OrthoDB" id="41532at2759"/>
<dbReference type="EMBL" id="JAGPXD010000001">
    <property type="protein sequence ID" value="KAH7375113.1"/>
    <property type="molecule type" value="Genomic_DNA"/>
</dbReference>
<evidence type="ECO:0000256" key="1">
    <source>
        <dbReference type="ARBA" id="ARBA00022679"/>
    </source>
</evidence>
<dbReference type="PROSITE" id="PS51186">
    <property type="entry name" value="GNAT"/>
    <property type="match status" value="1"/>
</dbReference>
<dbReference type="InterPro" id="IPR050832">
    <property type="entry name" value="Bact_Acetyltransf"/>
</dbReference>
<evidence type="ECO:0000259" key="3">
    <source>
        <dbReference type="PROSITE" id="PS51186"/>
    </source>
</evidence>
<evidence type="ECO:0000313" key="5">
    <source>
        <dbReference type="Proteomes" id="UP000813385"/>
    </source>
</evidence>
<dbReference type="GO" id="GO:0016747">
    <property type="term" value="F:acyltransferase activity, transferring groups other than amino-acyl groups"/>
    <property type="evidence" value="ECO:0007669"/>
    <property type="project" value="InterPro"/>
</dbReference>
<proteinExistence type="predicted"/>
<feature type="domain" description="N-acetyltransferase" evidence="3">
    <location>
        <begin position="39"/>
        <end position="185"/>
    </location>
</feature>
<sequence length="189" mass="20791">MTPSSGVVYPFSPADHTHLIPYLAALHAQCITHDRTMATFLPPLSHDKLLAWWKERIAEVTAGTRLMLILLDESDPGAKPKGTELVGVVMLSLPTSETGAMRGFIEKLLVHTKFRQRGAARTLMARLELEAVKRGRTVLTTDAETGTAAELVYKKLGFTEVGKIPAYGLSPNSGPGELREETFFYKLLK</sequence>
<dbReference type="Gene3D" id="3.40.630.30">
    <property type="match status" value="1"/>
</dbReference>
<protein>
    <submittedName>
        <fullName evidence="4">Acetyltransferase</fullName>
    </submittedName>
</protein>
<evidence type="ECO:0000256" key="2">
    <source>
        <dbReference type="ARBA" id="ARBA00023315"/>
    </source>
</evidence>
<comment type="caution">
    <text evidence="4">The sequence shown here is derived from an EMBL/GenBank/DDBJ whole genome shotgun (WGS) entry which is preliminary data.</text>
</comment>